<reference evidence="1 2" key="1">
    <citation type="submission" date="2018-09" db="EMBL/GenBank/DDBJ databases">
        <title>The draft genome of Acinetobacter spp. strains.</title>
        <authorList>
            <person name="Qin J."/>
            <person name="Feng Y."/>
            <person name="Zong Z."/>
        </authorList>
    </citation>
    <scope>NUCLEOTIDE SEQUENCE [LARGE SCALE GENOMIC DNA]</scope>
    <source>
        <strain evidence="1 2">WCHAc060002</strain>
    </source>
</reference>
<dbReference type="AlphaFoldDB" id="A0A3A8FHH0"/>
<sequence>SNPFHIGDKVMHDVEAWKQPTSTLTVTHIKNFVVAAIDDSGQKFVGNYGCFNLIKRNANDQHLTR</sequence>
<organism evidence="1 2">
    <name type="scientific">Acinetobacter cumulans</name>
    <dbReference type="NCBI Taxonomy" id="2136182"/>
    <lineage>
        <taxon>Bacteria</taxon>
        <taxon>Pseudomonadati</taxon>
        <taxon>Pseudomonadota</taxon>
        <taxon>Gammaproteobacteria</taxon>
        <taxon>Moraxellales</taxon>
        <taxon>Moraxellaceae</taxon>
        <taxon>Acinetobacter</taxon>
    </lineage>
</organism>
<feature type="non-terminal residue" evidence="1">
    <location>
        <position position="1"/>
    </location>
</feature>
<name>A0A3A8FHH0_9GAMM</name>
<dbReference type="RefSeq" id="WP_120368514.1">
    <property type="nucleotide sequence ID" value="NZ_RAXZ01000140.1"/>
</dbReference>
<accession>A0A3A8FHH0</accession>
<evidence type="ECO:0000313" key="2">
    <source>
        <dbReference type="Proteomes" id="UP000281084"/>
    </source>
</evidence>
<dbReference type="Proteomes" id="UP000281084">
    <property type="component" value="Unassembled WGS sequence"/>
</dbReference>
<dbReference type="EMBL" id="RAXZ01000140">
    <property type="protein sequence ID" value="RKG45316.1"/>
    <property type="molecule type" value="Genomic_DNA"/>
</dbReference>
<proteinExistence type="predicted"/>
<comment type="caution">
    <text evidence="1">The sequence shown here is derived from an EMBL/GenBank/DDBJ whole genome shotgun (WGS) entry which is preliminary data.</text>
</comment>
<evidence type="ECO:0000313" key="1">
    <source>
        <dbReference type="EMBL" id="RKG45316.1"/>
    </source>
</evidence>
<protein>
    <submittedName>
        <fullName evidence="1">Uncharacterized protein</fullName>
    </submittedName>
</protein>
<gene>
    <name evidence="1" type="ORF">D7V64_17675</name>
</gene>